<sequence>MAKYWIDAAPWKAQEDLLLLQVRFVLRYSWESTAICFTGRSSADCRRRFNMLRRDNWKSVRRLASKLDPVKAMSPTSEESWFPSQKAIQLCRSSTTIRTVTPPSDTESNDFALYQELDKAGNSKAPSLYCIWRPGEGRGRNGGSIVASG</sequence>
<dbReference type="Proteomes" id="UP000078240">
    <property type="component" value="Unassembled WGS sequence"/>
</dbReference>
<comment type="caution">
    <text evidence="1">The sequence shown here is derived from an EMBL/GenBank/DDBJ whole genome shotgun (WGS) entry which is preliminary data.</text>
</comment>
<reference evidence="1 2" key="1">
    <citation type="submission" date="2016-01" db="EMBL/GenBank/DDBJ databases">
        <title>Biosynthesis of antibiotic leucinostatins and their inhibition on Phytophthora in bio-control Purpureocillium lilacinum.</title>
        <authorList>
            <person name="Wang G."/>
            <person name="Liu Z."/>
            <person name="Lin R."/>
            <person name="Li E."/>
            <person name="Mao Z."/>
            <person name="Ling J."/>
            <person name="Yin W."/>
            <person name="Xie B."/>
        </authorList>
    </citation>
    <scope>NUCLEOTIDE SEQUENCE [LARGE SCALE GENOMIC DNA]</scope>
    <source>
        <strain evidence="1">PLBJ-1</strain>
    </source>
</reference>
<dbReference type="EMBL" id="LSBH01000047">
    <property type="protein sequence ID" value="OAQ58773.1"/>
    <property type="molecule type" value="Genomic_DNA"/>
</dbReference>
<dbReference type="Gene3D" id="1.10.10.60">
    <property type="entry name" value="Homeodomain-like"/>
    <property type="match status" value="1"/>
</dbReference>
<proteinExistence type="predicted"/>
<dbReference type="SUPFAM" id="SSF46689">
    <property type="entry name" value="Homeodomain-like"/>
    <property type="match status" value="1"/>
</dbReference>
<dbReference type="CDD" id="cd00167">
    <property type="entry name" value="SANT"/>
    <property type="match status" value="1"/>
</dbReference>
<dbReference type="AlphaFoldDB" id="A0A179F116"/>
<dbReference type="InterPro" id="IPR009057">
    <property type="entry name" value="Homeodomain-like_sf"/>
</dbReference>
<organism evidence="1 2">
    <name type="scientific">Purpureocillium lilacinum</name>
    <name type="common">Paecilomyces lilacinus</name>
    <dbReference type="NCBI Taxonomy" id="33203"/>
    <lineage>
        <taxon>Eukaryota</taxon>
        <taxon>Fungi</taxon>
        <taxon>Dikarya</taxon>
        <taxon>Ascomycota</taxon>
        <taxon>Pezizomycotina</taxon>
        <taxon>Sordariomycetes</taxon>
        <taxon>Hypocreomycetidae</taxon>
        <taxon>Hypocreales</taxon>
        <taxon>Ophiocordycipitaceae</taxon>
        <taxon>Purpureocillium</taxon>
    </lineage>
</organism>
<name>A0A179F116_PURLI</name>
<accession>A0A179F116</accession>
<evidence type="ECO:0000313" key="2">
    <source>
        <dbReference type="Proteomes" id="UP000078240"/>
    </source>
</evidence>
<gene>
    <name evidence="1" type="ORF">VFPBJ_11660</name>
</gene>
<protein>
    <submittedName>
        <fullName evidence="1">Myb-like DNA-binding domain-containing protein</fullName>
    </submittedName>
</protein>
<dbReference type="GO" id="GO:0003677">
    <property type="term" value="F:DNA binding"/>
    <property type="evidence" value="ECO:0007669"/>
    <property type="project" value="UniProtKB-KW"/>
</dbReference>
<dbReference type="InterPro" id="IPR001005">
    <property type="entry name" value="SANT/Myb"/>
</dbReference>
<keyword evidence="1" id="KW-0238">DNA-binding</keyword>
<evidence type="ECO:0000313" key="1">
    <source>
        <dbReference type="EMBL" id="OAQ58773.1"/>
    </source>
</evidence>